<dbReference type="Pfam" id="PF02958">
    <property type="entry name" value="EcKL"/>
    <property type="match status" value="1"/>
</dbReference>
<accession>A0ABQ7QUE5</accession>
<protein>
    <recommendedName>
        <fullName evidence="1">CHK kinase-like domain-containing protein</fullName>
    </recommendedName>
</protein>
<gene>
    <name evidence="2" type="ORF">JYU34_005894</name>
</gene>
<dbReference type="Proteomes" id="UP000823941">
    <property type="component" value="Chromosome 8"/>
</dbReference>
<keyword evidence="3" id="KW-1185">Reference proteome</keyword>
<reference evidence="2 3" key="1">
    <citation type="submission" date="2021-06" db="EMBL/GenBank/DDBJ databases">
        <title>A haploid diamondback moth (Plutella xylostella L.) genome assembly resolves 31 chromosomes and identifies a diamide resistance mutation.</title>
        <authorList>
            <person name="Ward C.M."/>
            <person name="Perry K.D."/>
            <person name="Baker G."/>
            <person name="Powis K."/>
            <person name="Heckel D.G."/>
            <person name="Baxter S.W."/>
        </authorList>
    </citation>
    <scope>NUCLEOTIDE SEQUENCE [LARGE SCALE GENOMIC DNA]</scope>
    <source>
        <strain evidence="2 3">LV</strain>
        <tissue evidence="2">Single pupa</tissue>
    </source>
</reference>
<feature type="domain" description="CHK kinase-like" evidence="1">
    <location>
        <begin position="113"/>
        <end position="309"/>
    </location>
</feature>
<sequence>MFSEEEIKVIAEKHGDFRVIDWKVVKINEPLIGYLAEHLKLIITVETNRNISELNCFVKCVPRFDRDKAQYIVENGFFKKEYTMLNTLFKEVGGDEGPRQWRPKVLYIKPELFVFEDVTELGYTTPYYEHCLTEAEIFAAVEAVARFHAQSYIYEERKSELLKRPYRLWEDFSEYFQEPSQMAWRHTGMKAVIDVLKTYSKHKTAPGFDKRLDETIYKLCNDAVELTKPSSTVRNAVVHRDLWTNNIFLKSDERGTHALLIDFQTVLYCSPMLDISSLLYFNTTRSFRERFLDKILNFYYDMLSQELRQANIDVDTVFDKAALLKDYTKSILFGIIQAALIVPVGSMNMKDKLKIFDNPDTFYQINEVSRSVEIIEVASREHLYRDRVLEIFDELVERFVLI</sequence>
<evidence type="ECO:0000313" key="2">
    <source>
        <dbReference type="EMBL" id="KAG7308672.1"/>
    </source>
</evidence>
<dbReference type="InterPro" id="IPR015897">
    <property type="entry name" value="CHK_kinase-like"/>
</dbReference>
<dbReference type="Gene3D" id="3.90.1200.10">
    <property type="match status" value="1"/>
</dbReference>
<proteinExistence type="predicted"/>
<comment type="caution">
    <text evidence="2">The sequence shown here is derived from an EMBL/GenBank/DDBJ whole genome shotgun (WGS) entry which is preliminary data.</text>
</comment>
<evidence type="ECO:0000259" key="1">
    <source>
        <dbReference type="SMART" id="SM00587"/>
    </source>
</evidence>
<dbReference type="EMBL" id="JAHIBW010000008">
    <property type="protein sequence ID" value="KAG7308672.1"/>
    <property type="molecule type" value="Genomic_DNA"/>
</dbReference>
<dbReference type="PANTHER" id="PTHR11012">
    <property type="entry name" value="PROTEIN KINASE-LIKE DOMAIN-CONTAINING"/>
    <property type="match status" value="1"/>
</dbReference>
<dbReference type="SMART" id="SM00587">
    <property type="entry name" value="CHK"/>
    <property type="match status" value="1"/>
</dbReference>
<dbReference type="PANTHER" id="PTHR11012:SF48">
    <property type="entry name" value="CHK KINASE-LIKE DOMAIN-CONTAINING PROTEIN-RELATED"/>
    <property type="match status" value="1"/>
</dbReference>
<evidence type="ECO:0000313" key="3">
    <source>
        <dbReference type="Proteomes" id="UP000823941"/>
    </source>
</evidence>
<dbReference type="SUPFAM" id="SSF56112">
    <property type="entry name" value="Protein kinase-like (PK-like)"/>
    <property type="match status" value="1"/>
</dbReference>
<dbReference type="InterPro" id="IPR004119">
    <property type="entry name" value="EcKL"/>
</dbReference>
<organism evidence="2 3">
    <name type="scientific">Plutella xylostella</name>
    <name type="common">Diamondback moth</name>
    <name type="synonym">Plutella maculipennis</name>
    <dbReference type="NCBI Taxonomy" id="51655"/>
    <lineage>
        <taxon>Eukaryota</taxon>
        <taxon>Metazoa</taxon>
        <taxon>Ecdysozoa</taxon>
        <taxon>Arthropoda</taxon>
        <taxon>Hexapoda</taxon>
        <taxon>Insecta</taxon>
        <taxon>Pterygota</taxon>
        <taxon>Neoptera</taxon>
        <taxon>Endopterygota</taxon>
        <taxon>Lepidoptera</taxon>
        <taxon>Glossata</taxon>
        <taxon>Ditrysia</taxon>
        <taxon>Yponomeutoidea</taxon>
        <taxon>Plutellidae</taxon>
        <taxon>Plutella</taxon>
    </lineage>
</organism>
<name>A0ABQ7QUE5_PLUXY</name>
<dbReference type="InterPro" id="IPR011009">
    <property type="entry name" value="Kinase-like_dom_sf"/>
</dbReference>